<dbReference type="SUPFAM" id="SSF53335">
    <property type="entry name" value="S-adenosyl-L-methionine-dependent methyltransferases"/>
    <property type="match status" value="1"/>
</dbReference>
<dbReference type="Proteomes" id="UP000070058">
    <property type="component" value="Unassembled WGS sequence"/>
</dbReference>
<keyword evidence="1 5" id="KW-0474">Menaquinone biosynthesis</keyword>
<dbReference type="NCBIfam" id="TIGR01934">
    <property type="entry name" value="MenG_MenH_UbiE"/>
    <property type="match status" value="1"/>
</dbReference>
<dbReference type="HAMAP" id="MF_01813">
    <property type="entry name" value="MenG_UbiE_methyltr"/>
    <property type="match status" value="1"/>
</dbReference>
<feature type="binding site" evidence="5">
    <location>
        <begin position="117"/>
        <end position="118"/>
    </location>
    <ligand>
        <name>S-adenosyl-L-methionine</name>
        <dbReference type="ChEBI" id="CHEBI:59789"/>
    </ligand>
</feature>
<dbReference type="GO" id="GO:0009234">
    <property type="term" value="P:menaquinone biosynthetic process"/>
    <property type="evidence" value="ECO:0007669"/>
    <property type="project" value="UniProtKB-UniRule"/>
</dbReference>
<dbReference type="RefSeq" id="WP_068630274.1">
    <property type="nucleotide sequence ID" value="NZ_LSZQ01000046.1"/>
</dbReference>
<evidence type="ECO:0000313" key="6">
    <source>
        <dbReference type="EMBL" id="KXU35563.1"/>
    </source>
</evidence>
<dbReference type="EC" id="2.1.1.163" evidence="5"/>
<feature type="binding site" evidence="5">
    <location>
        <position position="134"/>
    </location>
    <ligand>
        <name>S-adenosyl-L-methionine</name>
        <dbReference type="ChEBI" id="CHEBI:59789"/>
    </ligand>
</feature>
<comment type="catalytic activity">
    <reaction evidence="5">
        <text>a 2-demethylmenaquinol + S-adenosyl-L-methionine = a menaquinol + S-adenosyl-L-homocysteine + H(+)</text>
        <dbReference type="Rhea" id="RHEA:42640"/>
        <dbReference type="Rhea" id="RHEA-COMP:9539"/>
        <dbReference type="Rhea" id="RHEA-COMP:9563"/>
        <dbReference type="ChEBI" id="CHEBI:15378"/>
        <dbReference type="ChEBI" id="CHEBI:18151"/>
        <dbReference type="ChEBI" id="CHEBI:55437"/>
        <dbReference type="ChEBI" id="CHEBI:57856"/>
        <dbReference type="ChEBI" id="CHEBI:59789"/>
        <dbReference type="EC" id="2.1.1.163"/>
    </reaction>
</comment>
<dbReference type="STRING" id="1548207.AXK11_06135"/>
<dbReference type="PROSITE" id="PS51608">
    <property type="entry name" value="SAM_MT_UBIE"/>
    <property type="match status" value="1"/>
</dbReference>
<dbReference type="Gene3D" id="3.40.50.150">
    <property type="entry name" value="Vaccinia Virus protein VP39"/>
    <property type="match status" value="1"/>
</dbReference>
<keyword evidence="7" id="KW-1185">Reference proteome</keyword>
<keyword evidence="4 5" id="KW-0949">S-adenosyl-L-methionine</keyword>
<comment type="function">
    <text evidence="5">Methyltransferase required for the conversion of demethylmenaquinol (DMKH2) to menaquinol (MKH2).</text>
</comment>
<protein>
    <recommendedName>
        <fullName evidence="5">Demethylmenaquinone methyltransferase</fullName>
        <ecNumber evidence="5">2.1.1.163</ecNumber>
    </recommendedName>
</protein>
<dbReference type="GO" id="GO:0043770">
    <property type="term" value="F:demethylmenaquinone methyltransferase activity"/>
    <property type="evidence" value="ECO:0007669"/>
    <property type="project" value="UniProtKB-UniRule"/>
</dbReference>
<comment type="caution">
    <text evidence="6">The sequence shown here is derived from an EMBL/GenBank/DDBJ whole genome shotgun (WGS) entry which is preliminary data.</text>
</comment>
<comment type="similarity">
    <text evidence="5">Belongs to the class I-like SAM-binding methyltransferase superfamily. MenG/UbiE family.</text>
</comment>
<dbReference type="InterPro" id="IPR004033">
    <property type="entry name" value="UbiE/COQ5_MeTrFase"/>
</dbReference>
<dbReference type="PROSITE" id="PS01184">
    <property type="entry name" value="UBIE_2"/>
    <property type="match status" value="1"/>
</dbReference>
<dbReference type="PROSITE" id="PS01183">
    <property type="entry name" value="UBIE_1"/>
    <property type="match status" value="1"/>
</dbReference>
<dbReference type="GO" id="GO:0032259">
    <property type="term" value="P:methylation"/>
    <property type="evidence" value="ECO:0007669"/>
    <property type="project" value="UniProtKB-KW"/>
</dbReference>
<dbReference type="AlphaFoldDB" id="A0A139SLX9"/>
<keyword evidence="2 5" id="KW-0489">Methyltransferase</keyword>
<feature type="binding site" evidence="5">
    <location>
        <position position="86"/>
    </location>
    <ligand>
        <name>S-adenosyl-L-methionine</name>
        <dbReference type="ChEBI" id="CHEBI:59789"/>
    </ligand>
</feature>
<evidence type="ECO:0000313" key="7">
    <source>
        <dbReference type="Proteomes" id="UP000070058"/>
    </source>
</evidence>
<dbReference type="PANTHER" id="PTHR43591">
    <property type="entry name" value="METHYLTRANSFERASE"/>
    <property type="match status" value="1"/>
</dbReference>
<dbReference type="UniPathway" id="UPA00079">
    <property type="reaction ID" value="UER00169"/>
</dbReference>
<feature type="binding site" evidence="5">
    <location>
        <position position="66"/>
    </location>
    <ligand>
        <name>S-adenosyl-L-methionine</name>
        <dbReference type="ChEBI" id="CHEBI:59789"/>
    </ligand>
</feature>
<evidence type="ECO:0000256" key="1">
    <source>
        <dbReference type="ARBA" id="ARBA00022428"/>
    </source>
</evidence>
<accession>A0A139SLX9</accession>
<evidence type="ECO:0000256" key="4">
    <source>
        <dbReference type="ARBA" id="ARBA00022691"/>
    </source>
</evidence>
<dbReference type="EMBL" id="LSZQ01000046">
    <property type="protein sequence ID" value="KXU35563.1"/>
    <property type="molecule type" value="Genomic_DNA"/>
</dbReference>
<reference evidence="7" key="1">
    <citation type="submission" date="2016-02" db="EMBL/GenBank/DDBJ databases">
        <authorList>
            <person name="Sanders J.G."/>
            <person name="Lin J.Y."/>
            <person name="Wertz J.T."/>
            <person name="Russell J.A."/>
            <person name="Moreau C.S."/>
            <person name="Powell S."/>
        </authorList>
    </citation>
    <scope>NUCLEOTIDE SEQUENCE [LARGE SCALE GENOMIC DNA]</scope>
    <source>
        <strain evidence="7">CAG34</strain>
    </source>
</reference>
<evidence type="ECO:0000256" key="3">
    <source>
        <dbReference type="ARBA" id="ARBA00022679"/>
    </source>
</evidence>
<keyword evidence="6" id="KW-0830">Ubiquinone</keyword>
<dbReference type="OrthoDB" id="9808140at2"/>
<comment type="pathway">
    <text evidence="5">Quinol/quinone metabolism; menaquinone biosynthesis; menaquinol from 1,4-dihydroxy-2-naphthoate: step 2/2.</text>
</comment>
<sequence>MPDPQAVNSMFARIALRYDLANRLLSGGADLWWRRRLVRAVRQAGGAGGRGGRGAPAAVLDLATGSGDVAFALCRALPDAQVTGMDFCLPMLEQAEAKKAAAGGERAYPKLTFAQGDGMQLPLPDACVDAVTISFGLRNMADRHRSLCEMRRVLRPGGRLYVLEFSQPQRWFRPLYFFYLRRILPRVAGLVTRDRAAYVYLNESIERFPDRAALSAEIRAAGFDAVRATGMTFGIVALHEAVAAHAAS</sequence>
<proteinExistence type="inferred from homology"/>
<evidence type="ECO:0000256" key="5">
    <source>
        <dbReference type="HAMAP-Rule" id="MF_01813"/>
    </source>
</evidence>
<dbReference type="Pfam" id="PF01209">
    <property type="entry name" value="Ubie_methyltran"/>
    <property type="match status" value="1"/>
</dbReference>
<name>A0A139SLX9_9BACT</name>
<organism evidence="6 7">
    <name type="scientific">Cephaloticoccus primus</name>
    <dbReference type="NCBI Taxonomy" id="1548207"/>
    <lineage>
        <taxon>Bacteria</taxon>
        <taxon>Pseudomonadati</taxon>
        <taxon>Verrucomicrobiota</taxon>
        <taxon>Opitutia</taxon>
        <taxon>Opitutales</taxon>
        <taxon>Opitutaceae</taxon>
        <taxon>Cephaloticoccus</taxon>
    </lineage>
</organism>
<keyword evidence="3 5" id="KW-0808">Transferase</keyword>
<dbReference type="PANTHER" id="PTHR43591:SF24">
    <property type="entry name" value="2-METHOXY-6-POLYPRENYL-1,4-BENZOQUINOL METHYLASE, MITOCHONDRIAL"/>
    <property type="match status" value="1"/>
</dbReference>
<gene>
    <name evidence="5" type="primary">menG</name>
    <name evidence="6" type="ORF">AXK11_06135</name>
</gene>
<evidence type="ECO:0000256" key="2">
    <source>
        <dbReference type="ARBA" id="ARBA00022603"/>
    </source>
</evidence>
<dbReference type="InterPro" id="IPR023576">
    <property type="entry name" value="UbiE/COQ5_MeTrFase_CS"/>
</dbReference>
<dbReference type="InterPro" id="IPR029063">
    <property type="entry name" value="SAM-dependent_MTases_sf"/>
</dbReference>
<dbReference type="CDD" id="cd02440">
    <property type="entry name" value="AdoMet_MTases"/>
    <property type="match status" value="1"/>
</dbReference>